<evidence type="ECO:0000256" key="5">
    <source>
        <dbReference type="ARBA" id="ARBA00022989"/>
    </source>
</evidence>
<comment type="subcellular location">
    <subcellularLocation>
        <location evidence="1">Membrane</location>
    </subcellularLocation>
</comment>
<dbReference type="Proteomes" id="UP000243006">
    <property type="component" value="Unassembled WGS sequence"/>
</dbReference>
<dbReference type="InterPro" id="IPR019424">
    <property type="entry name" value="7TM_GPCR_Srsx"/>
</dbReference>
<evidence type="ECO:0000256" key="3">
    <source>
        <dbReference type="ARBA" id="ARBA00011163"/>
    </source>
</evidence>
<evidence type="ECO:0000256" key="4">
    <source>
        <dbReference type="ARBA" id="ARBA00022692"/>
    </source>
</evidence>
<dbReference type="GO" id="GO:0032981">
    <property type="term" value="P:mitochondrial respiratory chain complex I assembly"/>
    <property type="evidence" value="ECO:0007669"/>
    <property type="project" value="TreeGrafter"/>
</dbReference>
<evidence type="ECO:0000313" key="13">
    <source>
        <dbReference type="Proteomes" id="UP000243006"/>
    </source>
</evidence>
<name>A0A1Y3ES40_9BILA</name>
<dbReference type="CDD" id="cd00637">
    <property type="entry name" value="7tm_classA_rhodopsin-like"/>
    <property type="match status" value="1"/>
</dbReference>
<dbReference type="InterPro" id="IPR017452">
    <property type="entry name" value="GPCR_Rhodpsn_7TM"/>
</dbReference>
<organism evidence="12 13">
    <name type="scientific">Trichinella nativa</name>
    <dbReference type="NCBI Taxonomy" id="6335"/>
    <lineage>
        <taxon>Eukaryota</taxon>
        <taxon>Metazoa</taxon>
        <taxon>Ecdysozoa</taxon>
        <taxon>Nematoda</taxon>
        <taxon>Enoplea</taxon>
        <taxon>Dorylaimia</taxon>
        <taxon>Trichinellida</taxon>
        <taxon>Trichinellidae</taxon>
        <taxon>Trichinella</taxon>
    </lineage>
</organism>
<sequence>MENRCFTQVNVSLKEENVYTENSAKIEATIAAAVCIIAVISMLASTFAFCVHLWTPSLRSRYYLMIIVRCMCDFFSGLAYIIYFAIKLTQHQNPFNIITNHCCIELIPPFFCQTFSTLLLVASTVDRLVAVRFPLFYRNVSVMSIKYGEQMHLIKTLSGVNVVVTFSQITGRIFSFISLFKPAQNIAPYLNAATQILATTTGFGNLLIYLITCEQFHAAAKHIFVTNKFTNSKNLLFNKKALLMSLLSHRPKNGSHNLSIAYLKFLRCNFYARYYANCFNVKEIFKFQQDEMLHVKIRNLPTAYSRLSAIRLCSMKYSSQYGRMDPGEQLPFDPKDVLPAEADKPPRDISWTGTPFTKVNSAAEYALARADDLINWARRGSLWPLTFGLACCAIEMMHFAAPRYDMDRFGIVFRASPRQADCMIIAGTVTNKMAPALRRVNIYDQMPDPKWVISMGSCANGGGYYHYSYSVVRGCDRIIPVDIYVPGCPPSAEALLYAFLQLQKKIKGMTRAQMWYRQMTLYLHICMYELTNMSQEHRSEDDFDIDAELSPFYEFMSNIRTAHPPEKFWRKISILLDPRSEYHRNLIHLLNEIQLKVMNDVRKSHDPSFIITRNMFMEDVIGFRYFNWGLSSYDLVSSVFLIMSAEKFLQSIANSINAKGCNFRLMGNRSFLDVLHTTKQLARASSKVYEDVHISVMVIGLNDYFQEKEKFDKQWKNGCFDLSDYPILSNAEVLLSKDEVEESFKAYMETDFSTIYYLDNLRQLVSFTQTFTVHIALQESENMCEMLARERLYMPMQSNDSPQ</sequence>
<dbReference type="Gene3D" id="3.40.50.12280">
    <property type="match status" value="1"/>
</dbReference>
<proteinExistence type="inferred from homology"/>
<dbReference type="InterPro" id="IPR006138">
    <property type="entry name" value="NADH_UQ_OxRdtase_20Kd_su"/>
</dbReference>
<dbReference type="AlphaFoldDB" id="A0A1Y3ES40"/>
<dbReference type="SUPFAM" id="SSF81321">
    <property type="entry name" value="Family A G protein-coupled receptor-like"/>
    <property type="match status" value="1"/>
</dbReference>
<feature type="transmembrane region" description="Helical" evidence="10">
    <location>
        <begin position="66"/>
        <end position="86"/>
    </location>
</feature>
<evidence type="ECO:0000313" key="12">
    <source>
        <dbReference type="EMBL" id="OUC47971.1"/>
    </source>
</evidence>
<comment type="subunit">
    <text evidence="3">Complex I is composed of 45 different subunits This is a component of the iron-sulfur (IP) fragment of the enzyme.</text>
</comment>
<keyword evidence="9" id="KW-0004">4Fe-4S</keyword>
<evidence type="ECO:0000256" key="2">
    <source>
        <dbReference type="ARBA" id="ARBA00009173"/>
    </source>
</evidence>
<dbReference type="GO" id="GO:0048038">
    <property type="term" value="F:quinone binding"/>
    <property type="evidence" value="ECO:0007669"/>
    <property type="project" value="InterPro"/>
</dbReference>
<accession>A0A1Y3ES40</accession>
<dbReference type="PANTHER" id="PTHR11995">
    <property type="entry name" value="NADH DEHYDROGENASE"/>
    <property type="match status" value="1"/>
</dbReference>
<dbReference type="EMBL" id="LVZM01003360">
    <property type="protein sequence ID" value="OUC47971.1"/>
    <property type="molecule type" value="Genomic_DNA"/>
</dbReference>
<keyword evidence="6 9" id="KW-0520">NAD</keyword>
<dbReference type="InterPro" id="IPR006137">
    <property type="entry name" value="NADH_UbQ_OxRdtase-like_20kDa"/>
</dbReference>
<dbReference type="PROSITE" id="PS01150">
    <property type="entry name" value="COMPLEX1_20K"/>
    <property type="match status" value="1"/>
</dbReference>
<evidence type="ECO:0000259" key="11">
    <source>
        <dbReference type="PROSITE" id="PS50262"/>
    </source>
</evidence>
<gene>
    <name evidence="12" type="ORF">D917_06518</name>
</gene>
<dbReference type="GO" id="GO:0051539">
    <property type="term" value="F:4 iron, 4 sulfur cluster binding"/>
    <property type="evidence" value="ECO:0007669"/>
    <property type="project" value="UniProtKB-KW"/>
</dbReference>
<dbReference type="GO" id="GO:0045271">
    <property type="term" value="C:respiratory chain complex I"/>
    <property type="evidence" value="ECO:0007669"/>
    <property type="project" value="TreeGrafter"/>
</dbReference>
<evidence type="ECO:0000256" key="10">
    <source>
        <dbReference type="SAM" id="Phobius"/>
    </source>
</evidence>
<keyword evidence="9" id="KW-0479">Metal-binding</keyword>
<dbReference type="GO" id="GO:0004930">
    <property type="term" value="F:G protein-coupled receptor activity"/>
    <property type="evidence" value="ECO:0007669"/>
    <property type="project" value="InterPro"/>
</dbReference>
<dbReference type="SMART" id="SM01381">
    <property type="entry name" value="7TM_GPCR_Srsx"/>
    <property type="match status" value="1"/>
</dbReference>
<dbReference type="FunFam" id="3.40.50.12280:FF:000001">
    <property type="entry name" value="NADH-quinone oxidoreductase subunit B 2"/>
    <property type="match status" value="1"/>
</dbReference>
<dbReference type="Pfam" id="PF10320">
    <property type="entry name" value="7TM_GPCR_Srsx"/>
    <property type="match status" value="1"/>
</dbReference>
<keyword evidence="9" id="KW-0411">Iron-sulfur</keyword>
<dbReference type="HAMAP" id="MF_01356">
    <property type="entry name" value="NDH1_NuoB"/>
    <property type="match status" value="1"/>
</dbReference>
<evidence type="ECO:0000256" key="8">
    <source>
        <dbReference type="ARBA" id="ARBA00071853"/>
    </source>
</evidence>
<feature type="domain" description="G-protein coupled receptors family 1 profile" evidence="11">
    <location>
        <begin position="44"/>
        <end position="146"/>
    </location>
</feature>
<keyword evidence="4 10" id="KW-0812">Transmembrane</keyword>
<dbReference type="NCBIfam" id="TIGR01957">
    <property type="entry name" value="nuoB_fam"/>
    <property type="match status" value="1"/>
</dbReference>
<keyword evidence="5 10" id="KW-1133">Transmembrane helix</keyword>
<dbReference type="NCBIfam" id="NF005012">
    <property type="entry name" value="PRK06411.1"/>
    <property type="match status" value="1"/>
</dbReference>
<feature type="transmembrane region" description="Helical" evidence="10">
    <location>
        <begin position="30"/>
        <end position="54"/>
    </location>
</feature>
<dbReference type="InterPro" id="IPR000276">
    <property type="entry name" value="GPCR_Rhodpsn"/>
</dbReference>
<reference evidence="12 13" key="1">
    <citation type="submission" date="2015-04" db="EMBL/GenBank/DDBJ databases">
        <title>Draft genome of the roundworm Trichinella nativa.</title>
        <authorList>
            <person name="Mitreva M."/>
        </authorList>
    </citation>
    <scope>NUCLEOTIDE SEQUENCE [LARGE SCALE GENOMIC DNA]</scope>
    <source>
        <strain evidence="12 13">ISS45</strain>
    </source>
</reference>
<comment type="similarity">
    <text evidence="2 9">Belongs to the complex I 20 kDa subunit family.</text>
</comment>
<comment type="caution">
    <text evidence="12">The sequence shown here is derived from an EMBL/GenBank/DDBJ whole genome shotgun (WGS) entry which is preliminary data.</text>
</comment>
<evidence type="ECO:0000256" key="7">
    <source>
        <dbReference type="ARBA" id="ARBA00023136"/>
    </source>
</evidence>
<keyword evidence="9" id="KW-0408">Iron</keyword>
<dbReference type="Pfam" id="PF01058">
    <property type="entry name" value="Oxidored_q6"/>
    <property type="match status" value="1"/>
</dbReference>
<dbReference type="GO" id="GO:0009060">
    <property type="term" value="P:aerobic respiration"/>
    <property type="evidence" value="ECO:0007669"/>
    <property type="project" value="TreeGrafter"/>
</dbReference>
<dbReference type="GO" id="GO:0005739">
    <property type="term" value="C:mitochondrion"/>
    <property type="evidence" value="ECO:0007669"/>
    <property type="project" value="GOC"/>
</dbReference>
<dbReference type="Gene3D" id="1.20.1070.10">
    <property type="entry name" value="Rhodopsin 7-helix transmembrane proteins"/>
    <property type="match status" value="2"/>
</dbReference>
<keyword evidence="7 10" id="KW-0472">Membrane</keyword>
<evidence type="ECO:0000256" key="1">
    <source>
        <dbReference type="ARBA" id="ARBA00004370"/>
    </source>
</evidence>
<dbReference type="GO" id="GO:0008137">
    <property type="term" value="F:NADH dehydrogenase (ubiquinone) activity"/>
    <property type="evidence" value="ECO:0007669"/>
    <property type="project" value="InterPro"/>
</dbReference>
<dbReference type="SUPFAM" id="SSF56770">
    <property type="entry name" value="HydA/Nqo6-like"/>
    <property type="match status" value="1"/>
</dbReference>
<dbReference type="GO" id="GO:0015990">
    <property type="term" value="P:electron transport coupled proton transport"/>
    <property type="evidence" value="ECO:0007669"/>
    <property type="project" value="TreeGrafter"/>
</dbReference>
<dbReference type="GO" id="GO:0046872">
    <property type="term" value="F:metal ion binding"/>
    <property type="evidence" value="ECO:0007669"/>
    <property type="project" value="UniProtKB-KW"/>
</dbReference>
<evidence type="ECO:0000256" key="9">
    <source>
        <dbReference type="RuleBase" id="RU004464"/>
    </source>
</evidence>
<protein>
    <recommendedName>
        <fullName evidence="8">Probable NADH dehydrogenase [ubiquinone] iron-sulfur protein 7, mitochondrial</fullName>
    </recommendedName>
</protein>
<evidence type="ECO:0000256" key="6">
    <source>
        <dbReference type="ARBA" id="ARBA00023027"/>
    </source>
</evidence>
<dbReference type="PROSITE" id="PS50262">
    <property type="entry name" value="G_PROTEIN_RECEP_F1_2"/>
    <property type="match status" value="1"/>
</dbReference>
<dbReference type="PANTHER" id="PTHR11995:SF14">
    <property type="entry name" value="NADH DEHYDROGENASE [UBIQUINONE] IRON-SULFUR PROTEIN 7, MITOCHONDRIAL"/>
    <property type="match status" value="1"/>
</dbReference>